<dbReference type="AlphaFoldDB" id="K9YR82"/>
<evidence type="ECO:0008006" key="4">
    <source>
        <dbReference type="Google" id="ProtNLM"/>
    </source>
</evidence>
<dbReference type="STRING" id="13035.Dacsa_0173"/>
<accession>K9YR82</accession>
<dbReference type="EMBL" id="CP003944">
    <property type="protein sequence ID" value="AFZ48987.1"/>
    <property type="molecule type" value="Genomic_DNA"/>
</dbReference>
<feature type="transmembrane region" description="Helical" evidence="1">
    <location>
        <begin position="12"/>
        <end position="29"/>
    </location>
</feature>
<keyword evidence="3" id="KW-1185">Reference proteome</keyword>
<keyword evidence="1" id="KW-1133">Transmembrane helix</keyword>
<gene>
    <name evidence="2" type="ORF">Dacsa_0173</name>
</gene>
<reference evidence="2" key="1">
    <citation type="submission" date="2012-04" db="EMBL/GenBank/DDBJ databases">
        <title>Finished genome of Dactylococcopsis salina PCC 8305.</title>
        <authorList>
            <consortium name="US DOE Joint Genome Institute"/>
            <person name="Gugger M."/>
            <person name="Coursin T."/>
            <person name="Rippka R."/>
            <person name="Tandeau De Marsac N."/>
            <person name="Huntemann M."/>
            <person name="Wei C.-L."/>
            <person name="Han J."/>
            <person name="Detter J.C."/>
            <person name="Han C."/>
            <person name="Tapia R."/>
            <person name="Daligault H."/>
            <person name="Chen A."/>
            <person name="Krypides N."/>
            <person name="Mavromatis K."/>
            <person name="Markowitz V."/>
            <person name="Szeto E."/>
            <person name="Ivanova N."/>
            <person name="Ovchinnikova G."/>
            <person name="Pagani I."/>
            <person name="Pati A."/>
            <person name="Goodwin L."/>
            <person name="Peters L."/>
            <person name="Pitluck S."/>
            <person name="Woyke T."/>
            <person name="Kerfeld C."/>
        </authorList>
    </citation>
    <scope>NUCLEOTIDE SEQUENCE [LARGE SCALE GENOMIC DNA]</scope>
    <source>
        <strain evidence="2">PCC 8305</strain>
    </source>
</reference>
<keyword evidence="1" id="KW-0472">Membrane</keyword>
<sequence length="189" mass="21119">MLGKISLGKWGMIIGGTLAVVGFIAYGAGNATLNLAGFFYGIPVFLGGLALKAAELKPTPYTKETPPEVVKLREEKSTPTQNQIRNDVTRYRYGEQVHLQESLERLGLSPTDEERPILSGLREELIDGSYGLVLEFESSLVSWENWQERQEKIERFFGPNIRAHLTQPEPDWVELALVATPEVSSEDKE</sequence>
<dbReference type="InterPro" id="IPR021275">
    <property type="entry name" value="DUF2854"/>
</dbReference>
<dbReference type="OrthoDB" id="542452at2"/>
<evidence type="ECO:0000256" key="1">
    <source>
        <dbReference type="SAM" id="Phobius"/>
    </source>
</evidence>
<dbReference type="KEGG" id="dsl:Dacsa_0173"/>
<dbReference type="PANTHER" id="PTHR35551:SF1">
    <property type="entry name" value="ACCLIMATION OF PHOTOSYNTHESIS TO ENVIRONMENT"/>
    <property type="match status" value="1"/>
</dbReference>
<protein>
    <recommendedName>
        <fullName evidence="4">DUF2854 domain-containing protein</fullName>
    </recommendedName>
</protein>
<evidence type="ECO:0000313" key="2">
    <source>
        <dbReference type="EMBL" id="AFZ48987.1"/>
    </source>
</evidence>
<dbReference type="eggNOG" id="ENOG502ZBJ3">
    <property type="taxonomic scope" value="Bacteria"/>
</dbReference>
<dbReference type="Proteomes" id="UP000010482">
    <property type="component" value="Chromosome"/>
</dbReference>
<dbReference type="PANTHER" id="PTHR35551">
    <property type="match status" value="1"/>
</dbReference>
<dbReference type="Pfam" id="PF11016">
    <property type="entry name" value="DUF2854"/>
    <property type="match status" value="1"/>
</dbReference>
<dbReference type="HOGENOM" id="CLU_071178_3_0_3"/>
<organism evidence="2 3">
    <name type="scientific">Dactylococcopsis salina (strain PCC 8305)</name>
    <name type="common">Myxobactron salinum</name>
    <dbReference type="NCBI Taxonomy" id="13035"/>
    <lineage>
        <taxon>Bacteria</taxon>
        <taxon>Bacillati</taxon>
        <taxon>Cyanobacteriota</taxon>
        <taxon>Cyanophyceae</taxon>
        <taxon>Nodosilineales</taxon>
        <taxon>Cymatolegaceae</taxon>
        <taxon>Dactylococcopsis</taxon>
    </lineage>
</organism>
<evidence type="ECO:0000313" key="3">
    <source>
        <dbReference type="Proteomes" id="UP000010482"/>
    </source>
</evidence>
<name>K9YR82_DACS8</name>
<dbReference type="RefSeq" id="WP_015228000.1">
    <property type="nucleotide sequence ID" value="NC_019780.1"/>
</dbReference>
<proteinExistence type="predicted"/>
<dbReference type="PATRIC" id="fig|13035.3.peg.198"/>
<keyword evidence="1" id="KW-0812">Transmembrane</keyword>